<protein>
    <submittedName>
        <fullName evidence="1">Uncharacterized protein</fullName>
    </submittedName>
</protein>
<proteinExistence type="predicted"/>
<keyword evidence="1" id="KW-0496">Mitochondrion</keyword>
<name>A0A117NGH2_PICGL</name>
<evidence type="ECO:0000313" key="1">
    <source>
        <dbReference type="EMBL" id="KUM46805.1"/>
    </source>
</evidence>
<comment type="caution">
    <text evidence="1">The sequence shown here is derived from an EMBL/GenBank/DDBJ whole genome shotgun (WGS) entry which is preliminary data.</text>
</comment>
<accession>A0A117NGH2</accession>
<geneLocation type="mitochondrion" evidence="1"/>
<reference evidence="1" key="1">
    <citation type="journal article" date="2015" name="Genome Biol. Evol.">
        <title>Organellar Genomes of White Spruce (Picea glauca): Assembly and Annotation.</title>
        <authorList>
            <person name="Jackman S.D."/>
            <person name="Warren R.L."/>
            <person name="Gibb E.A."/>
            <person name="Vandervalk B.P."/>
            <person name="Mohamadi H."/>
            <person name="Chu J."/>
            <person name="Raymond A."/>
            <person name="Pleasance S."/>
            <person name="Coope R."/>
            <person name="Wildung M.R."/>
            <person name="Ritland C.E."/>
            <person name="Bousquet J."/>
            <person name="Jones S.J."/>
            <person name="Bohlmann J."/>
            <person name="Birol I."/>
        </authorList>
    </citation>
    <scope>NUCLEOTIDE SEQUENCE [LARGE SCALE GENOMIC DNA]</scope>
    <source>
        <tissue evidence="1">Flushing bud</tissue>
    </source>
</reference>
<dbReference type="EMBL" id="LKAM01000009">
    <property type="protein sequence ID" value="KUM46805.1"/>
    <property type="molecule type" value="Genomic_DNA"/>
</dbReference>
<sequence length="57" mass="6662">MLLITGRSLMTGLQPHHYLARRDEIMRAKREGARTGLQKIRIALRALKTRSKGWKLY</sequence>
<gene>
    <name evidence="1" type="ORF">ABT39_MTgene6260</name>
</gene>
<organism evidence="1">
    <name type="scientific">Picea glauca</name>
    <name type="common">White spruce</name>
    <name type="synonym">Pinus glauca</name>
    <dbReference type="NCBI Taxonomy" id="3330"/>
    <lineage>
        <taxon>Eukaryota</taxon>
        <taxon>Viridiplantae</taxon>
        <taxon>Streptophyta</taxon>
        <taxon>Embryophyta</taxon>
        <taxon>Tracheophyta</taxon>
        <taxon>Spermatophyta</taxon>
        <taxon>Pinopsida</taxon>
        <taxon>Pinidae</taxon>
        <taxon>Conifers I</taxon>
        <taxon>Pinales</taxon>
        <taxon>Pinaceae</taxon>
        <taxon>Picea</taxon>
    </lineage>
</organism>
<dbReference type="AlphaFoldDB" id="A0A117NGH2"/>